<dbReference type="SUPFAM" id="SSF48498">
    <property type="entry name" value="Tetracyclin repressor-like, C-terminal domain"/>
    <property type="match status" value="1"/>
</dbReference>
<dbReference type="InterPro" id="IPR001647">
    <property type="entry name" value="HTH_TetR"/>
</dbReference>
<feature type="DNA-binding region" description="H-T-H motif" evidence="5">
    <location>
        <begin position="49"/>
        <end position="68"/>
    </location>
</feature>
<dbReference type="PROSITE" id="PS50977">
    <property type="entry name" value="HTH_TETR_2"/>
    <property type="match status" value="1"/>
</dbReference>
<dbReference type="PRINTS" id="PR00455">
    <property type="entry name" value="HTHTETR"/>
</dbReference>
<dbReference type="InterPro" id="IPR009057">
    <property type="entry name" value="Homeodomain-like_sf"/>
</dbReference>
<keyword evidence="4" id="KW-0804">Transcription</keyword>
<keyword evidence="3 5" id="KW-0238">DNA-binding</keyword>
<reference evidence="7 8" key="1">
    <citation type="submission" date="2024-05" db="EMBL/GenBank/DDBJ databases">
        <authorList>
            <person name="Liu Q."/>
            <person name="Xin Y.-H."/>
        </authorList>
    </citation>
    <scope>NUCLEOTIDE SEQUENCE [LARGE SCALE GENOMIC DNA]</scope>
    <source>
        <strain evidence="7 8">CGMCC 1.10181</strain>
    </source>
</reference>
<accession>A0ABU9XYE4</accession>
<keyword evidence="1" id="KW-0678">Repressor</keyword>
<keyword evidence="8" id="KW-1185">Reference proteome</keyword>
<keyword evidence="2" id="KW-0805">Transcription regulation</keyword>
<dbReference type="InterPro" id="IPR036271">
    <property type="entry name" value="Tet_transcr_reg_TetR-rel_C_sf"/>
</dbReference>
<organism evidence="7 8">
    <name type="scientific">Sphingomonas oligophenolica</name>
    <dbReference type="NCBI Taxonomy" id="301154"/>
    <lineage>
        <taxon>Bacteria</taxon>
        <taxon>Pseudomonadati</taxon>
        <taxon>Pseudomonadota</taxon>
        <taxon>Alphaproteobacteria</taxon>
        <taxon>Sphingomonadales</taxon>
        <taxon>Sphingomonadaceae</taxon>
        <taxon>Sphingomonas</taxon>
    </lineage>
</organism>
<evidence type="ECO:0000256" key="3">
    <source>
        <dbReference type="ARBA" id="ARBA00023125"/>
    </source>
</evidence>
<dbReference type="PANTHER" id="PTHR30055:SF175">
    <property type="entry name" value="HTH-TYPE TRANSCRIPTIONAL REPRESSOR KSTR2"/>
    <property type="match status" value="1"/>
</dbReference>
<evidence type="ECO:0000256" key="4">
    <source>
        <dbReference type="ARBA" id="ARBA00023163"/>
    </source>
</evidence>
<dbReference type="Pfam" id="PF00440">
    <property type="entry name" value="TetR_N"/>
    <property type="match status" value="1"/>
</dbReference>
<protein>
    <submittedName>
        <fullName evidence="7">TetR/AcrR family transcriptional regulator</fullName>
    </submittedName>
</protein>
<comment type="caution">
    <text evidence="7">The sequence shown here is derived from an EMBL/GenBank/DDBJ whole genome shotgun (WGS) entry which is preliminary data.</text>
</comment>
<evidence type="ECO:0000259" key="6">
    <source>
        <dbReference type="PROSITE" id="PS50977"/>
    </source>
</evidence>
<evidence type="ECO:0000256" key="1">
    <source>
        <dbReference type="ARBA" id="ARBA00022491"/>
    </source>
</evidence>
<feature type="domain" description="HTH tetR-type" evidence="6">
    <location>
        <begin position="26"/>
        <end position="86"/>
    </location>
</feature>
<evidence type="ECO:0000256" key="5">
    <source>
        <dbReference type="PROSITE-ProRule" id="PRU00335"/>
    </source>
</evidence>
<dbReference type="PANTHER" id="PTHR30055">
    <property type="entry name" value="HTH-TYPE TRANSCRIPTIONAL REGULATOR RUTR"/>
    <property type="match status" value="1"/>
</dbReference>
<gene>
    <name evidence="7" type="ORF">ABC974_02785</name>
</gene>
<dbReference type="Gene3D" id="1.10.10.60">
    <property type="entry name" value="Homeodomain-like"/>
    <property type="match status" value="1"/>
</dbReference>
<sequence>MSVNPAPLEPAASPFRSTRTTIAERGQKRAALLLAAVRMFNERGFHATSLEDVATSLGVTKPVIYHHLGNKDQVLLECVTMGLGELQAAVEEARAGPGNGLDRLRAFLCRYAEVIMGEFGRCVIRTGDEVLSPAARTRFRALKREIDDALRGMIEEAVKDGSARAIDVRVTANAFAGALNWPARWYRPDGVLAPADMAAALVDILIAGVENRAGQ</sequence>
<dbReference type="Gene3D" id="1.10.357.10">
    <property type="entry name" value="Tetracycline Repressor, domain 2"/>
    <property type="match status" value="1"/>
</dbReference>
<evidence type="ECO:0000256" key="2">
    <source>
        <dbReference type="ARBA" id="ARBA00023015"/>
    </source>
</evidence>
<dbReference type="Proteomes" id="UP001419910">
    <property type="component" value="Unassembled WGS sequence"/>
</dbReference>
<name>A0ABU9XYE4_9SPHN</name>
<dbReference type="InterPro" id="IPR050109">
    <property type="entry name" value="HTH-type_TetR-like_transc_reg"/>
</dbReference>
<dbReference type="RefSeq" id="WP_343890548.1">
    <property type="nucleotide sequence ID" value="NZ_BAAAEH010000035.1"/>
</dbReference>
<dbReference type="EMBL" id="JBDIME010000002">
    <property type="protein sequence ID" value="MEN2788538.1"/>
    <property type="molecule type" value="Genomic_DNA"/>
</dbReference>
<dbReference type="Pfam" id="PF17932">
    <property type="entry name" value="TetR_C_24"/>
    <property type="match status" value="1"/>
</dbReference>
<evidence type="ECO:0000313" key="8">
    <source>
        <dbReference type="Proteomes" id="UP001419910"/>
    </source>
</evidence>
<proteinExistence type="predicted"/>
<dbReference type="SUPFAM" id="SSF46689">
    <property type="entry name" value="Homeodomain-like"/>
    <property type="match status" value="1"/>
</dbReference>
<dbReference type="InterPro" id="IPR041490">
    <property type="entry name" value="KstR2_TetR_C"/>
</dbReference>
<evidence type="ECO:0000313" key="7">
    <source>
        <dbReference type="EMBL" id="MEN2788538.1"/>
    </source>
</evidence>